<dbReference type="GO" id="GO:0004557">
    <property type="term" value="F:alpha-galactosidase activity"/>
    <property type="evidence" value="ECO:0007669"/>
    <property type="project" value="UniProtKB-EC"/>
</dbReference>
<proteinExistence type="predicted"/>
<protein>
    <submittedName>
        <fullName evidence="3">Alpha-galactosidase</fullName>
        <ecNumber evidence="3">3.2.1.22</ecNumber>
    </submittedName>
</protein>
<dbReference type="Pfam" id="PF02065">
    <property type="entry name" value="Melibiase"/>
    <property type="match status" value="1"/>
</dbReference>
<evidence type="ECO:0000313" key="4">
    <source>
        <dbReference type="Proteomes" id="UP000095409"/>
    </source>
</evidence>
<dbReference type="Gene3D" id="3.20.20.70">
    <property type="entry name" value="Aldolase class I"/>
    <property type="match status" value="1"/>
</dbReference>
<dbReference type="RefSeq" id="WP_055066519.1">
    <property type="nucleotide sequence ID" value="NZ_CYZD01000017.1"/>
</dbReference>
<dbReference type="EC" id="3.2.1.22" evidence="3"/>
<dbReference type="InterPro" id="IPR002252">
    <property type="entry name" value="Glyco_hydro_36"/>
</dbReference>
<reference evidence="3 4" key="1">
    <citation type="submission" date="2015-09" db="EMBL/GenBank/DDBJ databases">
        <authorList>
            <consortium name="Pathogen Informatics"/>
        </authorList>
    </citation>
    <scope>NUCLEOTIDE SEQUENCE [LARGE SCALE GENOMIC DNA]</scope>
    <source>
        <strain evidence="3 4">2789STDY5608837</strain>
    </source>
</reference>
<accession>A0A174GPH2</accession>
<dbReference type="PRINTS" id="PR00743">
    <property type="entry name" value="GLHYDRLASE36"/>
</dbReference>
<dbReference type="PROSITE" id="PS00512">
    <property type="entry name" value="ALPHA_GALACTOSIDASE"/>
    <property type="match status" value="1"/>
</dbReference>
<name>A0A174GPH2_9FIRM</name>
<dbReference type="InterPro" id="IPR000111">
    <property type="entry name" value="Glyco_hydro_27/36_CS"/>
</dbReference>
<organism evidence="3 4">
    <name type="scientific">Blautia obeum</name>
    <dbReference type="NCBI Taxonomy" id="40520"/>
    <lineage>
        <taxon>Bacteria</taxon>
        <taxon>Bacillati</taxon>
        <taxon>Bacillota</taxon>
        <taxon>Clostridia</taxon>
        <taxon>Lachnospirales</taxon>
        <taxon>Lachnospiraceae</taxon>
        <taxon>Blautia</taxon>
    </lineage>
</organism>
<keyword evidence="2 3" id="KW-0326">Glycosidase</keyword>
<dbReference type="EMBL" id="CYZD01000017">
    <property type="protein sequence ID" value="CUO64474.1"/>
    <property type="molecule type" value="Genomic_DNA"/>
</dbReference>
<dbReference type="InterPro" id="IPR013785">
    <property type="entry name" value="Aldolase_TIM"/>
</dbReference>
<dbReference type="GO" id="GO:0016052">
    <property type="term" value="P:carbohydrate catabolic process"/>
    <property type="evidence" value="ECO:0007669"/>
    <property type="project" value="InterPro"/>
</dbReference>
<keyword evidence="1 3" id="KW-0378">Hydrolase</keyword>
<evidence type="ECO:0000313" key="3">
    <source>
        <dbReference type="EMBL" id="CUO64474.1"/>
    </source>
</evidence>
<evidence type="ECO:0000256" key="1">
    <source>
        <dbReference type="ARBA" id="ARBA00022801"/>
    </source>
</evidence>
<evidence type="ECO:0000256" key="2">
    <source>
        <dbReference type="ARBA" id="ARBA00023295"/>
    </source>
</evidence>
<dbReference type="SUPFAM" id="SSF51445">
    <property type="entry name" value="(Trans)glycosidases"/>
    <property type="match status" value="1"/>
</dbReference>
<dbReference type="AlphaFoldDB" id="A0A174GPH2"/>
<dbReference type="InterPro" id="IPR017853">
    <property type="entry name" value="GH"/>
</dbReference>
<dbReference type="Proteomes" id="UP000095409">
    <property type="component" value="Unassembled WGS sequence"/>
</dbReference>
<gene>
    <name evidence="3" type="primary">rafA_2</name>
    <name evidence="3" type="ORF">ERS852394_02662</name>
</gene>
<sequence length="89" mass="10325">MTYSAEGFGKLSRNYHDAYRSNLIRSKYVDQPRPVLVNNWEATYFDFDADKLYHIAEEAKNIGLDMFVLDDGWFGKRDNALLLSADLVQ</sequence>